<evidence type="ECO:0000313" key="1">
    <source>
        <dbReference type="EMBL" id="RSR19547.1"/>
    </source>
</evidence>
<sequence>MNYSLDSNFRLIDCNEAEHAAAILEILNDAIV</sequence>
<feature type="non-terminal residue" evidence="1">
    <location>
        <position position="32"/>
    </location>
</feature>
<reference evidence="1 2" key="1">
    <citation type="submission" date="2018-10" db="EMBL/GenBank/DDBJ databases">
        <title>GWAS and RNA-Seq identify cryptic mechanisms of antimicrobial resistance in Acinetobacter baumannii.</title>
        <authorList>
            <person name="Sahl J.W."/>
        </authorList>
    </citation>
    <scope>NUCLEOTIDE SEQUENCE [LARGE SCALE GENOMIC DNA]</scope>
    <source>
        <strain evidence="1 2">TG28175</strain>
    </source>
</reference>
<dbReference type="EMBL" id="RFDI01002412">
    <property type="protein sequence ID" value="RSR19547.1"/>
    <property type="molecule type" value="Genomic_DNA"/>
</dbReference>
<dbReference type="GO" id="GO:0016740">
    <property type="term" value="F:transferase activity"/>
    <property type="evidence" value="ECO:0007669"/>
    <property type="project" value="UniProtKB-KW"/>
</dbReference>
<dbReference type="AlphaFoldDB" id="A0A3R9ZGX0"/>
<gene>
    <name evidence="1" type="ORF">EA686_27905</name>
</gene>
<organism evidence="1 2">
    <name type="scientific">Acinetobacter baumannii</name>
    <dbReference type="NCBI Taxonomy" id="470"/>
    <lineage>
        <taxon>Bacteria</taxon>
        <taxon>Pseudomonadati</taxon>
        <taxon>Pseudomonadota</taxon>
        <taxon>Gammaproteobacteria</taxon>
        <taxon>Moraxellales</taxon>
        <taxon>Moraxellaceae</taxon>
        <taxon>Acinetobacter</taxon>
        <taxon>Acinetobacter calcoaceticus/baumannii complex</taxon>
    </lineage>
</organism>
<proteinExistence type="predicted"/>
<protein>
    <submittedName>
        <fullName evidence="1">GNAT family N-acetyltransferase</fullName>
    </submittedName>
</protein>
<accession>A0A3R9ZGX0</accession>
<name>A0A3R9ZGX0_ACIBA</name>
<keyword evidence="1" id="KW-0808">Transferase</keyword>
<comment type="caution">
    <text evidence="1">The sequence shown here is derived from an EMBL/GenBank/DDBJ whole genome shotgun (WGS) entry which is preliminary data.</text>
</comment>
<evidence type="ECO:0000313" key="2">
    <source>
        <dbReference type="Proteomes" id="UP000280073"/>
    </source>
</evidence>
<dbReference type="Proteomes" id="UP000280073">
    <property type="component" value="Unassembled WGS sequence"/>
</dbReference>